<protein>
    <submittedName>
        <fullName evidence="4">Uncharacterized protein</fullName>
    </submittedName>
</protein>
<dbReference type="InterPro" id="IPR000683">
    <property type="entry name" value="Gfo/Idh/MocA-like_OxRdtase_N"/>
</dbReference>
<reference evidence="4" key="1">
    <citation type="submission" date="2022-11" db="EMBL/GenBank/DDBJ databases">
        <title>Genome Resource of Sclerotinia nivalis Strain SnTB1, a Plant Pathogen Isolated from American Ginseng.</title>
        <authorList>
            <person name="Fan S."/>
        </authorList>
    </citation>
    <scope>NUCLEOTIDE SEQUENCE</scope>
    <source>
        <strain evidence="4">SnTB1</strain>
    </source>
</reference>
<dbReference type="InterPro" id="IPR055170">
    <property type="entry name" value="GFO_IDH_MocA-like_dom"/>
</dbReference>
<dbReference type="Pfam" id="PF22725">
    <property type="entry name" value="GFO_IDH_MocA_C3"/>
    <property type="match status" value="1"/>
</dbReference>
<evidence type="ECO:0000259" key="2">
    <source>
        <dbReference type="Pfam" id="PF01408"/>
    </source>
</evidence>
<gene>
    <name evidence="4" type="ORF">OCU04_001066</name>
</gene>
<feature type="domain" description="GFO/IDH/MocA-like oxidoreductase" evidence="3">
    <location>
        <begin position="143"/>
        <end position="264"/>
    </location>
</feature>
<dbReference type="GO" id="GO:0030170">
    <property type="term" value="F:pyridoxal phosphate binding"/>
    <property type="evidence" value="ECO:0007669"/>
    <property type="project" value="TreeGrafter"/>
</dbReference>
<dbReference type="Gene3D" id="3.40.640.10">
    <property type="entry name" value="Type I PLP-dependent aspartate aminotransferase-like (Major domain)"/>
    <property type="match status" value="1"/>
</dbReference>
<organism evidence="4 5">
    <name type="scientific">Sclerotinia nivalis</name>
    <dbReference type="NCBI Taxonomy" id="352851"/>
    <lineage>
        <taxon>Eukaryota</taxon>
        <taxon>Fungi</taxon>
        <taxon>Dikarya</taxon>
        <taxon>Ascomycota</taxon>
        <taxon>Pezizomycotina</taxon>
        <taxon>Leotiomycetes</taxon>
        <taxon>Helotiales</taxon>
        <taxon>Sclerotiniaceae</taxon>
        <taxon>Sclerotinia</taxon>
    </lineage>
</organism>
<dbReference type="EMBL" id="JAPEIS010000001">
    <property type="protein sequence ID" value="KAJ8070695.1"/>
    <property type="molecule type" value="Genomic_DNA"/>
</dbReference>
<dbReference type="InterPro" id="IPR015421">
    <property type="entry name" value="PyrdxlP-dep_Trfase_major"/>
</dbReference>
<name>A0A9X0DQD2_9HELO</name>
<dbReference type="InterPro" id="IPR000653">
    <property type="entry name" value="DegT/StrS_aminotransferase"/>
</dbReference>
<comment type="caution">
    <text evidence="4">The sequence shown here is derived from an EMBL/GenBank/DDBJ whole genome shotgun (WGS) entry which is preliminary data.</text>
</comment>
<dbReference type="PANTHER" id="PTHR30244">
    <property type="entry name" value="TRANSAMINASE"/>
    <property type="match status" value="1"/>
</dbReference>
<dbReference type="Gene3D" id="3.40.50.720">
    <property type="entry name" value="NAD(P)-binding Rossmann-like Domain"/>
    <property type="match status" value="1"/>
</dbReference>
<comment type="similarity">
    <text evidence="1">Belongs to the Gfo/Idh/MocA family.</text>
</comment>
<dbReference type="PANTHER" id="PTHR30244:SF34">
    <property type="entry name" value="DTDP-4-AMINO-4,6-DIDEOXYGALACTOSE TRANSAMINASE"/>
    <property type="match status" value="1"/>
</dbReference>
<evidence type="ECO:0000259" key="3">
    <source>
        <dbReference type="Pfam" id="PF22725"/>
    </source>
</evidence>
<dbReference type="GO" id="GO:0000166">
    <property type="term" value="F:nucleotide binding"/>
    <property type="evidence" value="ECO:0007669"/>
    <property type="project" value="InterPro"/>
</dbReference>
<dbReference type="SUPFAM" id="SSF55347">
    <property type="entry name" value="Glyceraldehyde-3-phosphate dehydrogenase-like, C-terminal domain"/>
    <property type="match status" value="1"/>
</dbReference>
<dbReference type="GO" id="GO:0000271">
    <property type="term" value="P:polysaccharide biosynthetic process"/>
    <property type="evidence" value="ECO:0007669"/>
    <property type="project" value="TreeGrafter"/>
</dbReference>
<feature type="domain" description="Gfo/Idh/MocA-like oxidoreductase N-terminal" evidence="2">
    <location>
        <begin position="2"/>
        <end position="123"/>
    </location>
</feature>
<evidence type="ECO:0000313" key="4">
    <source>
        <dbReference type="EMBL" id="KAJ8070695.1"/>
    </source>
</evidence>
<sequence>MLRVAIVGLGRRSLRCAIPYILSDKTLQLEAVCDFSNSTIKRFKEEFPDAFQIPSFVSVSTMITSRSIDCAYVAVPHYMCADIVKKLLASKIHVLREKPAAMTALELESLQGLAKSNDVTLSTASQYRYSEQFRQMEKWLPLIGKIRFADGIRKISVRDLGAGWRASKVLSGGGVLIDLGWHLVDLVVNLLSDDSAPGVQHAKIFQTHPSQPYDCEDTAQAILNIHNSKLSARGTSIPCSIFTTRLGPNKAFQLTIYGEFGSLRMDGDVVELNLLNESEVRSFTATSTSFEQMMRVWRTTVARSNSENENQLFMHCDRVTMQTIDIIYARAGTTGNTEDDPFHSLPDSSKSNSIPDCMYRWPLIDGEVVNNVEKQLHENVSIYDNSGIIGKFEHAWKMYHGSAESFTLLHNSGTNALQALYFAGQLQPGDEVIFPVYSFHATSSPAMQFGVIPVFCDASDDGNISPKAILAAITPRTKAIVVTHMWGIPCNMEAISKILQDNPGILLFEDCSHAYGAKIDGQLVGTFGDAAAWSLQGQKIISGGEGGITLTKHAEFYYRQLLWGHYNKRCKAEIPDNHPLRSFALTGAGAKNRIHPLAVAIAFSQLQNLSSIHQFKTLYAFQMISRLAKIPFLKVPNINTLSGAQLEPAWYALVVHFYMSQAPRRLTRESYVYELHKHGLCEIDIPKSTGLLYREPLYTSPHKLFPHLYQDGITQGLGRNDQFPTAQAFYDNAIKLPVWSSRSDQTVVDYYVDIMCAVAEKIIRDSQVN</sequence>
<dbReference type="OrthoDB" id="416253at2759"/>
<dbReference type="InterPro" id="IPR036291">
    <property type="entry name" value="NAD(P)-bd_dom_sf"/>
</dbReference>
<dbReference type="SUPFAM" id="SSF51735">
    <property type="entry name" value="NAD(P)-binding Rossmann-fold domains"/>
    <property type="match status" value="1"/>
</dbReference>
<dbReference type="Gene3D" id="3.30.360.10">
    <property type="entry name" value="Dihydrodipicolinate Reductase, domain 2"/>
    <property type="match status" value="1"/>
</dbReference>
<evidence type="ECO:0000313" key="5">
    <source>
        <dbReference type="Proteomes" id="UP001152300"/>
    </source>
</evidence>
<dbReference type="Proteomes" id="UP001152300">
    <property type="component" value="Unassembled WGS sequence"/>
</dbReference>
<dbReference type="Pfam" id="PF01408">
    <property type="entry name" value="GFO_IDH_MocA"/>
    <property type="match status" value="1"/>
</dbReference>
<dbReference type="Gene3D" id="3.90.1150.10">
    <property type="entry name" value="Aspartate Aminotransferase, domain 1"/>
    <property type="match status" value="1"/>
</dbReference>
<keyword evidence="5" id="KW-1185">Reference proteome</keyword>
<dbReference type="Pfam" id="PF01041">
    <property type="entry name" value="DegT_DnrJ_EryC1"/>
    <property type="match status" value="1"/>
</dbReference>
<dbReference type="InterPro" id="IPR015424">
    <property type="entry name" value="PyrdxlP-dep_Trfase"/>
</dbReference>
<dbReference type="SUPFAM" id="SSF53383">
    <property type="entry name" value="PLP-dependent transferases"/>
    <property type="match status" value="1"/>
</dbReference>
<dbReference type="InterPro" id="IPR015422">
    <property type="entry name" value="PyrdxlP-dep_Trfase_small"/>
</dbReference>
<accession>A0A9X0DQD2</accession>
<dbReference type="GO" id="GO:0008483">
    <property type="term" value="F:transaminase activity"/>
    <property type="evidence" value="ECO:0007669"/>
    <property type="project" value="TreeGrafter"/>
</dbReference>
<proteinExistence type="inferred from homology"/>
<dbReference type="AlphaFoldDB" id="A0A9X0DQD2"/>
<evidence type="ECO:0000256" key="1">
    <source>
        <dbReference type="ARBA" id="ARBA00010928"/>
    </source>
</evidence>